<dbReference type="SMART" id="SM00028">
    <property type="entry name" value="TPR"/>
    <property type="match status" value="9"/>
</dbReference>
<dbReference type="Gene3D" id="1.10.3210.10">
    <property type="entry name" value="Hypothetical protein af1432"/>
    <property type="match status" value="1"/>
</dbReference>
<dbReference type="InterPro" id="IPR011990">
    <property type="entry name" value="TPR-like_helical_dom_sf"/>
</dbReference>
<dbReference type="Gene3D" id="1.25.40.10">
    <property type="entry name" value="Tetratricopeptide repeat domain"/>
    <property type="match status" value="2"/>
</dbReference>
<dbReference type="Gene3D" id="3.30.70.270">
    <property type="match status" value="1"/>
</dbReference>
<dbReference type="EMBL" id="JAPMIV010000006">
    <property type="protein sequence ID" value="MDV6374013.1"/>
    <property type="molecule type" value="Genomic_DNA"/>
</dbReference>
<keyword evidence="1" id="KW-0802">TPR repeat</keyword>
<evidence type="ECO:0000259" key="3">
    <source>
        <dbReference type="PROSITE" id="PS51832"/>
    </source>
</evidence>
<keyword evidence="4" id="KW-0808">Transferase</keyword>
<keyword evidence="5" id="KW-1185">Reference proteome</keyword>
<dbReference type="CDD" id="cd01949">
    <property type="entry name" value="GGDEF"/>
    <property type="match status" value="1"/>
</dbReference>
<dbReference type="NCBIfam" id="TIGR00254">
    <property type="entry name" value="GGDEF"/>
    <property type="match status" value="1"/>
</dbReference>
<accession>A0ABU4DNJ9</accession>
<dbReference type="PROSITE" id="PS50005">
    <property type="entry name" value="TPR"/>
    <property type="match status" value="1"/>
</dbReference>
<feature type="domain" description="GGDEF" evidence="2">
    <location>
        <begin position="730"/>
        <end position="852"/>
    </location>
</feature>
<dbReference type="GO" id="GO:0052621">
    <property type="term" value="F:diguanylate cyclase activity"/>
    <property type="evidence" value="ECO:0007669"/>
    <property type="project" value="UniProtKB-EC"/>
</dbReference>
<dbReference type="InterPro" id="IPR029787">
    <property type="entry name" value="Nucleotide_cyclase"/>
</dbReference>
<dbReference type="Proteomes" id="UP001276150">
    <property type="component" value="Unassembled WGS sequence"/>
</dbReference>
<dbReference type="PANTHER" id="PTHR45228:SF8">
    <property type="entry name" value="TWO-COMPONENT RESPONSE REGULATOR-RELATED"/>
    <property type="match status" value="1"/>
</dbReference>
<dbReference type="SMART" id="SM00267">
    <property type="entry name" value="GGDEF"/>
    <property type="match status" value="1"/>
</dbReference>
<organism evidence="4 5">
    <name type="scientific">Deinococcus arenicola</name>
    <dbReference type="NCBI Taxonomy" id="2994950"/>
    <lineage>
        <taxon>Bacteria</taxon>
        <taxon>Thermotogati</taxon>
        <taxon>Deinococcota</taxon>
        <taxon>Deinococci</taxon>
        <taxon>Deinococcales</taxon>
        <taxon>Deinococcaceae</taxon>
        <taxon>Deinococcus</taxon>
    </lineage>
</organism>
<dbReference type="RefSeq" id="WP_317639330.1">
    <property type="nucleotide sequence ID" value="NZ_JAPMIV010000006.1"/>
</dbReference>
<dbReference type="Pfam" id="PF13487">
    <property type="entry name" value="HD_5"/>
    <property type="match status" value="1"/>
</dbReference>
<feature type="domain" description="HD-GYP" evidence="3">
    <location>
        <begin position="464"/>
        <end position="661"/>
    </location>
</feature>
<dbReference type="CDD" id="cd00077">
    <property type="entry name" value="HDc"/>
    <property type="match status" value="1"/>
</dbReference>
<keyword evidence="4" id="KW-0548">Nucleotidyltransferase</keyword>
<feature type="repeat" description="TPR" evidence="1">
    <location>
        <begin position="96"/>
        <end position="129"/>
    </location>
</feature>
<dbReference type="SUPFAM" id="SSF55073">
    <property type="entry name" value="Nucleotide cyclase"/>
    <property type="match status" value="1"/>
</dbReference>
<dbReference type="InterPro" id="IPR019734">
    <property type="entry name" value="TPR_rpt"/>
</dbReference>
<dbReference type="InterPro" id="IPR000160">
    <property type="entry name" value="GGDEF_dom"/>
</dbReference>
<dbReference type="EC" id="2.7.7.65" evidence="4"/>
<dbReference type="Pfam" id="PF13181">
    <property type="entry name" value="TPR_8"/>
    <property type="match status" value="1"/>
</dbReference>
<protein>
    <submittedName>
        <fullName evidence="4">Diguanylate cyclase</fullName>
        <ecNumber evidence="4">2.7.7.65</ecNumber>
    </submittedName>
</protein>
<reference evidence="4 5" key="1">
    <citation type="submission" date="2022-11" db="EMBL/GenBank/DDBJ databases">
        <title>Deinococcus ZS9-10, Low Temperature and Draught-tolerating, UV-resistant Bacteria from Continental Antarctica.</title>
        <authorList>
            <person name="Cheng L."/>
        </authorList>
    </citation>
    <scope>NUCLEOTIDE SEQUENCE [LARGE SCALE GENOMIC DNA]</scope>
    <source>
        <strain evidence="4 5">ZS9-10</strain>
    </source>
</reference>
<dbReference type="SMART" id="SM00471">
    <property type="entry name" value="HDc"/>
    <property type="match status" value="1"/>
</dbReference>
<dbReference type="Pfam" id="PF00990">
    <property type="entry name" value="GGDEF"/>
    <property type="match status" value="1"/>
</dbReference>
<dbReference type="PANTHER" id="PTHR45228">
    <property type="entry name" value="CYCLIC DI-GMP PHOSPHODIESTERASE TM_0186-RELATED"/>
    <property type="match status" value="1"/>
</dbReference>
<gene>
    <name evidence="4" type="ORF">ORD21_05295</name>
</gene>
<dbReference type="InterPro" id="IPR037522">
    <property type="entry name" value="HD_GYP_dom"/>
</dbReference>
<dbReference type="SUPFAM" id="SSF48452">
    <property type="entry name" value="TPR-like"/>
    <property type="match status" value="2"/>
</dbReference>
<dbReference type="PROSITE" id="PS50887">
    <property type="entry name" value="GGDEF"/>
    <property type="match status" value="1"/>
</dbReference>
<dbReference type="PROSITE" id="PS51832">
    <property type="entry name" value="HD_GYP"/>
    <property type="match status" value="1"/>
</dbReference>
<dbReference type="InterPro" id="IPR052020">
    <property type="entry name" value="Cyclic_di-GMP/3'3'-cGAMP_PDE"/>
</dbReference>
<dbReference type="InterPro" id="IPR043128">
    <property type="entry name" value="Rev_trsase/Diguanyl_cyclase"/>
</dbReference>
<sequence>MNVGQSSPPTLSPAQTRLQALQRAILELLSVDPAQALTLAQTCCSLSLEQDSSEAAQSRMLLGRALQANGEQAGALEEFRRAAASFSLLDLPTLEAEAHSFAGKLQLDLGHFDEATLQLERAIGLSDDQPNGQGIQATALNHLAIVNHHQGRVAEALQLLHRALRLREAEENTTGQIHCLTNISNIQMWFGQYDEAVKLLTRAYTLYKTQPTDFKLEAPILHNLAHVHSMRGDNGLAIEVMEAAYTSAVESRDQQIQATASLNLGELCLDARQFDRAREYLHLALSLSRDLKYQVGELHALDSLGSLYQQTEEPAQALQVIREALGIALEIGFKEGELEARLQLGRLYLRQGELDAAQQELESGLQLAVSVQSLKEQAGAHEALAEYAERRGHLEQALAHSRELTRIERELFNAERDRQTRNLSIQFEVERARHDAEIYRVRTEVEHEGRERAEQEVRVRTAELARVQQEVVTRLALAAEYRDDTTGEHTRRVGRISARIALALGWPKAQANVLGVAARLHDVGKIGIPDSVLLKVGKLDSTEFQQMQTHTLIGARILSGGRSALLRMAEEIALTHHERWDGGGYPHGLRGTQIPLTGRIVALADVFDALTQARPYKWAWSTQEALDEIRRQTGAHFDPQLVDIAVTVLLQPDVREGEWSEDALPLEQEDASHALTVFEQLLVERTRDLEEARQEAERIALTDSLTGLGNRRAFELMLERTLNQAAKKREEFTVLALDLDGLKRINDAQGHAQGDRFLQSFALALAEEYSEIGPVYRIGGDEFVILATPPLEPGALQALLHQVQARMQGQGFYAATASMGTAQYPQDAQTASDLLRLSDQRMYHSKTSQRRD</sequence>
<proteinExistence type="predicted"/>
<dbReference type="InterPro" id="IPR003607">
    <property type="entry name" value="HD/PDEase_dom"/>
</dbReference>
<dbReference type="Pfam" id="PF13424">
    <property type="entry name" value="TPR_12"/>
    <property type="match status" value="2"/>
</dbReference>
<evidence type="ECO:0000313" key="5">
    <source>
        <dbReference type="Proteomes" id="UP001276150"/>
    </source>
</evidence>
<comment type="caution">
    <text evidence="4">The sequence shown here is derived from an EMBL/GenBank/DDBJ whole genome shotgun (WGS) entry which is preliminary data.</text>
</comment>
<evidence type="ECO:0000256" key="1">
    <source>
        <dbReference type="PROSITE-ProRule" id="PRU00339"/>
    </source>
</evidence>
<evidence type="ECO:0000313" key="4">
    <source>
        <dbReference type="EMBL" id="MDV6374013.1"/>
    </source>
</evidence>
<dbReference type="SUPFAM" id="SSF109604">
    <property type="entry name" value="HD-domain/PDEase-like"/>
    <property type="match status" value="1"/>
</dbReference>
<evidence type="ECO:0000259" key="2">
    <source>
        <dbReference type="PROSITE" id="PS50887"/>
    </source>
</evidence>
<name>A0ABU4DNJ9_9DEIO</name>